<feature type="signal peptide" evidence="1">
    <location>
        <begin position="1"/>
        <end position="26"/>
    </location>
</feature>
<keyword evidence="3" id="KW-1185">Reference proteome</keyword>
<gene>
    <name evidence="2" type="ORF">DRW48_15420</name>
</gene>
<organism evidence="2 3">
    <name type="scientific">Paracoccus suum</name>
    <dbReference type="NCBI Taxonomy" id="2259340"/>
    <lineage>
        <taxon>Bacteria</taxon>
        <taxon>Pseudomonadati</taxon>
        <taxon>Pseudomonadota</taxon>
        <taxon>Alphaproteobacteria</taxon>
        <taxon>Rhodobacterales</taxon>
        <taxon>Paracoccaceae</taxon>
        <taxon>Paracoccus</taxon>
    </lineage>
</organism>
<feature type="chain" id="PRO_5016774376" evidence="1">
    <location>
        <begin position="27"/>
        <end position="140"/>
    </location>
</feature>
<dbReference type="KEGG" id="pars:DRW48_15420"/>
<evidence type="ECO:0000313" key="2">
    <source>
        <dbReference type="EMBL" id="AXC50883.1"/>
    </source>
</evidence>
<evidence type="ECO:0000313" key="3">
    <source>
        <dbReference type="Proteomes" id="UP000252023"/>
    </source>
</evidence>
<accession>A0A344PNC8</accession>
<evidence type="ECO:0000256" key="1">
    <source>
        <dbReference type="SAM" id="SignalP"/>
    </source>
</evidence>
<dbReference type="AlphaFoldDB" id="A0A344PNC8"/>
<dbReference type="EMBL" id="CP030918">
    <property type="protein sequence ID" value="AXC50883.1"/>
    <property type="molecule type" value="Genomic_DNA"/>
</dbReference>
<protein>
    <submittedName>
        <fullName evidence="2">Uncharacterized protein</fullName>
    </submittedName>
</protein>
<keyword evidence="1" id="KW-0732">Signal</keyword>
<dbReference type="RefSeq" id="WP_114077171.1">
    <property type="nucleotide sequence ID" value="NZ_CP030918.1"/>
</dbReference>
<dbReference type="Proteomes" id="UP000252023">
    <property type="component" value="Chromosome"/>
</dbReference>
<reference evidence="3" key="1">
    <citation type="submission" date="2018-07" db="EMBL/GenBank/DDBJ databases">
        <title>Genome sequencing of Paracoccus sp. SC2-6.</title>
        <authorList>
            <person name="Heo J."/>
            <person name="Kim S.-J."/>
            <person name="Kwon S.-W."/>
        </authorList>
    </citation>
    <scope>NUCLEOTIDE SEQUENCE [LARGE SCALE GENOMIC DNA]</scope>
    <source>
        <strain evidence="3">SC2-6</strain>
    </source>
</reference>
<proteinExistence type="predicted"/>
<name>A0A344PNC8_9RHOB</name>
<sequence>MTALWHSAGRAALTLSLLAAAGPALAEGAPDLECARYADEFVRLAPGLDAQTGVADGAALMASGDRWPLVTTGFAYAAERIEKHDHPAKWGPLLIAADGLMGCFRDDPAEVGGEMAKVQADFEAVYPPARRKALLAQAKG</sequence>